<evidence type="ECO:0000256" key="1">
    <source>
        <dbReference type="ARBA" id="ARBA00022694"/>
    </source>
</evidence>
<accession>A0A140L9J4</accession>
<dbReference type="PANTHER" id="PTHR37825">
    <property type="entry name" value="TRNA(MET) CYTIDINE ACETATE LIGASE"/>
    <property type="match status" value="1"/>
</dbReference>
<dbReference type="InterPro" id="IPR014729">
    <property type="entry name" value="Rossmann-like_a/b/a_fold"/>
</dbReference>
<dbReference type="GO" id="GO:0008033">
    <property type="term" value="P:tRNA processing"/>
    <property type="evidence" value="ECO:0007669"/>
    <property type="project" value="UniProtKB-KW"/>
</dbReference>
<reference evidence="2 3" key="1">
    <citation type="submission" date="2015-12" db="EMBL/GenBank/DDBJ databases">
        <title>Draft genome sequnece of Fervidicola ferrireducens strain Y170.</title>
        <authorList>
            <person name="Patel B.K."/>
        </authorList>
    </citation>
    <scope>NUCLEOTIDE SEQUENCE [LARGE SCALE GENOMIC DNA]</scope>
    <source>
        <strain evidence="2 3">Y170</strain>
    </source>
</reference>
<keyword evidence="3" id="KW-1185">Reference proteome</keyword>
<sequence>MKIVGVIAEYNPFHKGHLYHLNKIRSDFKPDGIICAMSGNFVQRGEPAIFDKWARAKMALGGGADLVFEIPTCFASSTAEVFAEASVKLLSCH</sequence>
<evidence type="ECO:0008006" key="4">
    <source>
        <dbReference type="Google" id="ProtNLM"/>
    </source>
</evidence>
<dbReference type="SUPFAM" id="SSF52374">
    <property type="entry name" value="Nucleotidylyl transferase"/>
    <property type="match status" value="1"/>
</dbReference>
<comment type="caution">
    <text evidence="2">The sequence shown here is derived from an EMBL/GenBank/DDBJ whole genome shotgun (WGS) entry which is preliminary data.</text>
</comment>
<name>A0A140L9J4_9FIRM</name>
<dbReference type="Pfam" id="PF05636">
    <property type="entry name" value="HIGH_NTase1"/>
    <property type="match status" value="1"/>
</dbReference>
<evidence type="ECO:0000313" key="2">
    <source>
        <dbReference type="EMBL" id="KXG77219.1"/>
    </source>
</evidence>
<dbReference type="Proteomes" id="UP000070427">
    <property type="component" value="Unassembled WGS sequence"/>
</dbReference>
<protein>
    <recommendedName>
        <fullName evidence="4">Nucleotidyltransferase</fullName>
    </recommendedName>
</protein>
<dbReference type="EMBL" id="LOED01000013">
    <property type="protein sequence ID" value="KXG77219.1"/>
    <property type="molecule type" value="Genomic_DNA"/>
</dbReference>
<proteinExistence type="predicted"/>
<keyword evidence="1" id="KW-0819">tRNA processing</keyword>
<dbReference type="STRING" id="520764.AN618_12480"/>
<evidence type="ECO:0000313" key="3">
    <source>
        <dbReference type="Proteomes" id="UP000070427"/>
    </source>
</evidence>
<dbReference type="InParanoid" id="A0A140L9J4"/>
<dbReference type="AlphaFoldDB" id="A0A140L9J4"/>
<gene>
    <name evidence="2" type="ORF">AN618_12480</name>
</gene>
<dbReference type="Gene3D" id="3.40.50.620">
    <property type="entry name" value="HUPs"/>
    <property type="match status" value="1"/>
</dbReference>
<dbReference type="PATRIC" id="fig|520764.3.peg.1290"/>
<dbReference type="InterPro" id="IPR008513">
    <property type="entry name" value="tRNA(Met)_cyd_acetate_ligase"/>
</dbReference>
<organism evidence="2 3">
    <name type="scientific">Fervidicola ferrireducens</name>
    <dbReference type="NCBI Taxonomy" id="520764"/>
    <lineage>
        <taxon>Bacteria</taxon>
        <taxon>Bacillati</taxon>
        <taxon>Bacillota</taxon>
        <taxon>Clostridia</taxon>
        <taxon>Thermosediminibacterales</taxon>
        <taxon>Thermosediminibacteraceae</taxon>
        <taxon>Fervidicola</taxon>
    </lineage>
</organism>
<dbReference type="PANTHER" id="PTHR37825:SF1">
    <property type="entry name" value="TRNA(MET) CYTIDINE ACETATE LIGASE"/>
    <property type="match status" value="1"/>
</dbReference>